<evidence type="ECO:0008006" key="4">
    <source>
        <dbReference type="Google" id="ProtNLM"/>
    </source>
</evidence>
<reference evidence="2 3" key="1">
    <citation type="submission" date="2018-11" db="EMBL/GenBank/DDBJ databases">
        <title>the genome of Mesorhizobium tamadayense DSM 28320.</title>
        <authorList>
            <person name="Gao J."/>
        </authorList>
    </citation>
    <scope>NUCLEOTIDE SEQUENCE [LARGE SCALE GENOMIC DNA]</scope>
    <source>
        <strain evidence="2 3">DSM 28320</strain>
    </source>
</reference>
<dbReference type="OrthoDB" id="5917852at2"/>
<protein>
    <recommendedName>
        <fullName evidence="4">VWA domain-containing protein</fullName>
    </recommendedName>
</protein>
<proteinExistence type="predicted"/>
<dbReference type="RefSeq" id="WP_125001773.1">
    <property type="nucleotide sequence ID" value="NZ_RQXT01000025.1"/>
</dbReference>
<evidence type="ECO:0000313" key="3">
    <source>
        <dbReference type="Proteomes" id="UP000273786"/>
    </source>
</evidence>
<gene>
    <name evidence="2" type="ORF">EH240_20075</name>
</gene>
<feature type="signal peptide" evidence="1">
    <location>
        <begin position="1"/>
        <end position="25"/>
    </location>
</feature>
<feature type="chain" id="PRO_5018070551" description="VWA domain-containing protein" evidence="1">
    <location>
        <begin position="26"/>
        <end position="1040"/>
    </location>
</feature>
<dbReference type="Gene3D" id="3.40.50.410">
    <property type="entry name" value="von Willebrand factor, type A domain"/>
    <property type="match status" value="1"/>
</dbReference>
<keyword evidence="1" id="KW-0732">Signal</keyword>
<accession>A0A3P3FHD0</accession>
<dbReference type="SUPFAM" id="SSF53300">
    <property type="entry name" value="vWA-like"/>
    <property type="match status" value="1"/>
</dbReference>
<keyword evidence="3" id="KW-1185">Reference proteome</keyword>
<evidence type="ECO:0000256" key="1">
    <source>
        <dbReference type="SAM" id="SignalP"/>
    </source>
</evidence>
<sequence length="1040" mass="111928">MFWNILLAVLSFAAQLIFAPKPQNAKPKSLEDFNAPTAEEGRSIPVFFGTNDDQSPNSTWHGDLKKDAIKGARRYGFFGPRQVIGYKYSLGMQLSVCHGVPDYLMRITIGGKLAWKGKSAGGRITINKSKLFGGDQSEGGIKGDIDVCMGAPDQPRNDYLAAKLSPKISAFRGVFSVVLRQVYLGTSNYIKPWEFRVQRILKKSDGSEQWYPEKAAIPAEATSLDNLAVYLAIDISQSCDGLRNFEMRNAVHDNIQVMRDGLDDGRKYDVCYVAFAGTVISSRTYHNVTADQLDGLDEWIDGLSTGGNTNYQAALSMAVAFFEGADPKKTPTCILSGDNVNSTIGGPDEDINSGIAEAVAIAAELTEMGVPVYCYRCFGATSLVYALEDIDTTPDDNLGGPRPGGGEQVTWYVDGSRAFETAMTPGALIRYYDMNAAHIIRECLTDPVWGLGWHDDDIDDTSFRCAADTWFDEGFGLSLKWYREEEIETFVSTTVLPCVDAYLYGSRSTGKFVLKPVRDDYDIDLIPILTEDDIIEFTEIKRRQPSEAVSSVIVKYNNREKRKVGAHRVTNIAQAMQQRATKVQPPATRDYQGINVAALAIRVGQRDVVALGSGLISGRIVANRKASVLNPGDPFRMVSARHGLSGEVMRVTNQRLGDGRSNKIGLGILQDVFKLPAAALTDDGTSGGGWEPPSNAPLPVSPRMVAEMPYRELRQMMGEADLAATLTGNPNAGVLQIAGASPTPDAANALIEVDAGAGYAEAGTPLDFAPGAFLSGALAIDATEIAVSGAIDLDVAELGTLAIIIGPTPQTSEIVRIDDIDGSTLTIARGFLDTVPQEHADGAAIVFFDDISNTDFEIYTAGDSVSVKLLTVTGVDTLDPAAAPADTVEFASRAIRPLRPANVQVEGTGFLAPGDYIDATANGHSYVATTWSERNRLTEMTPLEWLDATVSAEDGATTTIAVLHELTRAVLSTTDGLTGTSYNLPKAAFGGQSRAIVRFTAKRDGYESMQGYELLVKVNNLTADSTGVTADTTLHTADET</sequence>
<dbReference type="InterPro" id="IPR036465">
    <property type="entry name" value="vWFA_dom_sf"/>
</dbReference>
<comment type="caution">
    <text evidence="2">The sequence shown here is derived from an EMBL/GenBank/DDBJ whole genome shotgun (WGS) entry which is preliminary data.</text>
</comment>
<evidence type="ECO:0000313" key="2">
    <source>
        <dbReference type="EMBL" id="RRH98095.1"/>
    </source>
</evidence>
<organism evidence="2 3">
    <name type="scientific">Mesorhizobium tamadayense</name>
    <dbReference type="NCBI Taxonomy" id="425306"/>
    <lineage>
        <taxon>Bacteria</taxon>
        <taxon>Pseudomonadati</taxon>
        <taxon>Pseudomonadota</taxon>
        <taxon>Alphaproteobacteria</taxon>
        <taxon>Hyphomicrobiales</taxon>
        <taxon>Phyllobacteriaceae</taxon>
        <taxon>Mesorhizobium</taxon>
    </lineage>
</organism>
<name>A0A3P3FHD0_9HYPH</name>
<dbReference type="Proteomes" id="UP000273786">
    <property type="component" value="Unassembled WGS sequence"/>
</dbReference>
<dbReference type="AlphaFoldDB" id="A0A3P3FHD0"/>
<dbReference type="EMBL" id="RQXT01000025">
    <property type="protein sequence ID" value="RRH98095.1"/>
    <property type="molecule type" value="Genomic_DNA"/>
</dbReference>